<dbReference type="WormBase" id="Y111B2A.21">
    <property type="protein sequence ID" value="CE45894"/>
    <property type="gene ID" value="WBGene00013741"/>
</dbReference>
<reference evidence="1 2" key="1">
    <citation type="journal article" date="1998" name="Science">
        <title>Genome sequence of the nematode C. elegans: a platform for investigating biology.</title>
        <authorList>
            <consortium name="The C. elegans sequencing consortium"/>
            <person name="Sulson J.E."/>
            <person name="Waterston R."/>
        </authorList>
    </citation>
    <scope>NUCLEOTIDE SEQUENCE [LARGE SCALE GENOMIC DNA]</scope>
    <source>
        <strain evidence="1 2">Bristol N2</strain>
    </source>
</reference>
<dbReference type="Proteomes" id="UP000001940">
    <property type="component" value="Chromosome III"/>
</dbReference>
<proteinExistence type="predicted"/>
<dbReference type="CTD" id="190953"/>
<evidence type="ECO:0000313" key="1">
    <source>
        <dbReference type="EMBL" id="CAC35850.2"/>
    </source>
</evidence>
<evidence type="ECO:0000313" key="2">
    <source>
        <dbReference type="Proteomes" id="UP000001940"/>
    </source>
</evidence>
<organism evidence="1 2">
    <name type="scientific">Caenorhabditis elegans</name>
    <dbReference type="NCBI Taxonomy" id="6239"/>
    <lineage>
        <taxon>Eukaryota</taxon>
        <taxon>Metazoa</taxon>
        <taxon>Ecdysozoa</taxon>
        <taxon>Nematoda</taxon>
        <taxon>Chromadorea</taxon>
        <taxon>Rhabditida</taxon>
        <taxon>Rhabditina</taxon>
        <taxon>Rhabditomorpha</taxon>
        <taxon>Rhabditoidea</taxon>
        <taxon>Rhabditidae</taxon>
        <taxon>Peloderinae</taxon>
        <taxon>Caenorhabditis</taxon>
    </lineage>
</organism>
<dbReference type="InParanoid" id="Q9NEL0"/>
<dbReference type="PhylomeDB" id="Q9NEL0"/>
<dbReference type="GeneID" id="190953"/>
<protein>
    <submittedName>
        <fullName evidence="1">Uncharacterized protein</fullName>
    </submittedName>
</protein>
<accession>Q9NEL0</accession>
<dbReference type="Bgee" id="WBGene00013741">
    <property type="expression patterns" value="Expressed in adult organism and 1 other cell type or tissue"/>
</dbReference>
<evidence type="ECO:0000313" key="3">
    <source>
        <dbReference type="WormBase" id="Y111B2A.21"/>
    </source>
</evidence>
<dbReference type="UCSC" id="Y111B2A.21">
    <property type="organism name" value="c. elegans"/>
</dbReference>
<dbReference type="HOGENOM" id="CLU_1857066_0_0_1"/>
<dbReference type="KEGG" id="cel:CELE_Y111B2A.21"/>
<dbReference type="AlphaFoldDB" id="Q9NEL0"/>
<keyword evidence="2" id="KW-1185">Reference proteome</keyword>
<sequence>METSLNEIRIEDFEIIQYLPMPFRTSIPMKLVIFAVRSEESAEKIRSLIDPSMWIAAFGGGTETQKFLWSELTVEDFVKAHIMASSATDDVPYEAAMADRESLKQAVNDASSLKGLKESMSKAGWRIVSKMRKDLNGA</sequence>
<dbReference type="AGR" id="WB:WBGene00013741"/>
<dbReference type="EMBL" id="BX284603">
    <property type="protein sequence ID" value="CAC35850.2"/>
    <property type="molecule type" value="Genomic_DNA"/>
</dbReference>
<name>Q9NEL0_CAEEL</name>
<dbReference type="PaxDb" id="6239-Y111B2A.21"/>
<dbReference type="FunCoup" id="Q9NEL0">
    <property type="interactions" value="1"/>
</dbReference>
<gene>
    <name evidence="1" type="ORF">CELE_Y111B2A.21</name>
    <name evidence="1 3" type="ORF">Y111B2A.21</name>
</gene>
<dbReference type="RefSeq" id="NP_499655.2">
    <property type="nucleotide sequence ID" value="NM_067254.2"/>
</dbReference>